<evidence type="ECO:0000313" key="5">
    <source>
        <dbReference type="Proteomes" id="UP000251571"/>
    </source>
</evidence>
<reference evidence="3 5" key="1">
    <citation type="submission" date="2016-10" db="EMBL/GenBank/DDBJ databases">
        <authorList>
            <person name="Cai Z."/>
        </authorList>
    </citation>
    <scope>NUCLEOTIDE SEQUENCE [LARGE SCALE GENOMIC DNA]</scope>
    <source>
        <strain evidence="3 5">DSM 25227</strain>
    </source>
</reference>
<evidence type="ECO:0000313" key="2">
    <source>
        <dbReference type="EMBL" id="PWJ20480.1"/>
    </source>
</evidence>
<feature type="signal peptide" evidence="1">
    <location>
        <begin position="1"/>
        <end position="16"/>
    </location>
</feature>
<dbReference type="RefSeq" id="WP_109564062.1">
    <property type="nucleotide sequence ID" value="NZ_QGDJ01000003.1"/>
</dbReference>
<organism evidence="3 5">
    <name type="scientific">Jannaschia seohaensis</name>
    <dbReference type="NCBI Taxonomy" id="475081"/>
    <lineage>
        <taxon>Bacteria</taxon>
        <taxon>Pseudomonadati</taxon>
        <taxon>Pseudomonadota</taxon>
        <taxon>Alphaproteobacteria</taxon>
        <taxon>Rhodobacterales</taxon>
        <taxon>Roseobacteraceae</taxon>
        <taxon>Jannaschia</taxon>
    </lineage>
</organism>
<dbReference type="AlphaFoldDB" id="A0A2Y9AKK0"/>
<keyword evidence="4" id="KW-1185">Reference proteome</keyword>
<evidence type="ECO:0008006" key="6">
    <source>
        <dbReference type="Google" id="ProtNLM"/>
    </source>
</evidence>
<keyword evidence="1" id="KW-0732">Signal</keyword>
<dbReference type="EMBL" id="UETC01000003">
    <property type="protein sequence ID" value="SSA44576.1"/>
    <property type="molecule type" value="Genomic_DNA"/>
</dbReference>
<feature type="chain" id="PRO_5044071882" description="Lipoprotein" evidence="1">
    <location>
        <begin position="17"/>
        <end position="192"/>
    </location>
</feature>
<sequence>MRALALAFLLVPSVAAGCPVAGDIETGIRIVYQDGTEEIFRRVTPGEVEVRYDDNGTPHRDMLGHGLYLLRSGPVSGGAAEDVLTVDYGHAPADLPRPAPGLTVRFDTTERFGDDPTAVHESYTAGAATDVTVGDCLLRAFEVKLLREQSTGPIGVERVRYFPDLGFGHVSGVSDPGAPMESFALTKIEAMR</sequence>
<evidence type="ECO:0000313" key="4">
    <source>
        <dbReference type="Proteomes" id="UP000245839"/>
    </source>
</evidence>
<protein>
    <recommendedName>
        <fullName evidence="6">Lipoprotein</fullName>
    </recommendedName>
</protein>
<evidence type="ECO:0000313" key="3">
    <source>
        <dbReference type="EMBL" id="SSA44576.1"/>
    </source>
</evidence>
<dbReference type="Proteomes" id="UP000251571">
    <property type="component" value="Unassembled WGS sequence"/>
</dbReference>
<accession>A0A2Y9AKK0</accession>
<dbReference type="OrthoDB" id="7872144at2"/>
<dbReference type="Proteomes" id="UP000245839">
    <property type="component" value="Unassembled WGS sequence"/>
</dbReference>
<proteinExistence type="predicted"/>
<dbReference type="PROSITE" id="PS51257">
    <property type="entry name" value="PROKAR_LIPOPROTEIN"/>
    <property type="match status" value="1"/>
</dbReference>
<dbReference type="EMBL" id="QGDJ01000003">
    <property type="protein sequence ID" value="PWJ20480.1"/>
    <property type="molecule type" value="Genomic_DNA"/>
</dbReference>
<gene>
    <name evidence="2" type="ORF">BCF38_103298</name>
    <name evidence="3" type="ORF">SAMN05421539_103298</name>
</gene>
<evidence type="ECO:0000256" key="1">
    <source>
        <dbReference type="SAM" id="SignalP"/>
    </source>
</evidence>
<name>A0A2Y9AKK0_9RHOB</name>
<reference evidence="2 4" key="2">
    <citation type="submission" date="2018-03" db="EMBL/GenBank/DDBJ databases">
        <title>Genomic Encyclopedia of Archaeal and Bacterial Type Strains, Phase II (KMG-II): from individual species to whole genera.</title>
        <authorList>
            <person name="Goeker M."/>
        </authorList>
    </citation>
    <scope>NUCLEOTIDE SEQUENCE [LARGE SCALE GENOMIC DNA]</scope>
    <source>
        <strain evidence="2 4">DSM 25227</strain>
    </source>
</reference>